<dbReference type="Gene3D" id="1.20.120.330">
    <property type="entry name" value="Nucleotidyltransferases domain 2"/>
    <property type="match status" value="2"/>
</dbReference>
<comment type="function">
    <text evidence="7">Involved in the regulation of glutamine synthetase GlnA, a key enzyme in the process to assimilate ammonia. When cellular nitrogen levels are high, the C-terminal adenylyl transferase (AT) inactivates GlnA by covalent transfer of an adenylyl group from ATP to specific tyrosine residue of GlnA, thus reducing its activity. Conversely, when nitrogen levels are low, the N-terminal adenylyl removase (AR) activates GlnA by removing the adenylyl group by phosphorolysis, increasing its activity. The regulatory region of GlnE binds the signal transduction protein PII (GlnB) which indicates the nitrogen status of the cell.</text>
</comment>
<dbReference type="RefSeq" id="WP_165869217.1">
    <property type="nucleotide sequence ID" value="NZ_SMFX01000001.1"/>
</dbReference>
<dbReference type="NCBIfam" id="NF008292">
    <property type="entry name" value="PRK11072.1"/>
    <property type="match status" value="1"/>
</dbReference>
<evidence type="ECO:0000259" key="9">
    <source>
        <dbReference type="Pfam" id="PF08335"/>
    </source>
</evidence>
<evidence type="ECO:0000313" key="11">
    <source>
        <dbReference type="Proteomes" id="UP000295707"/>
    </source>
</evidence>
<keyword evidence="4 7" id="KW-0067">ATP-binding</keyword>
<dbReference type="EC" id="2.7.7.42" evidence="7"/>
<evidence type="ECO:0000256" key="1">
    <source>
        <dbReference type="ARBA" id="ARBA00022679"/>
    </source>
</evidence>
<evidence type="ECO:0000256" key="7">
    <source>
        <dbReference type="HAMAP-Rule" id="MF_00802"/>
    </source>
</evidence>
<dbReference type="Pfam" id="PF03710">
    <property type="entry name" value="GlnE"/>
    <property type="match status" value="2"/>
</dbReference>
<keyword evidence="2 7" id="KW-0548">Nucleotidyltransferase</keyword>
<evidence type="ECO:0000256" key="3">
    <source>
        <dbReference type="ARBA" id="ARBA00022741"/>
    </source>
</evidence>
<feature type="domain" description="Glutamate-ammonia ligase adenylyltransferase repeated" evidence="8">
    <location>
        <begin position="55"/>
        <end position="296"/>
    </location>
</feature>
<keyword evidence="10" id="KW-0436">Ligase</keyword>
<dbReference type="InterPro" id="IPR013546">
    <property type="entry name" value="PII_UdlTrfase/GS_AdlTrfase"/>
</dbReference>
<dbReference type="SUPFAM" id="SSF81593">
    <property type="entry name" value="Nucleotidyltransferase substrate binding subunit/domain"/>
    <property type="match status" value="2"/>
</dbReference>
<dbReference type="GO" id="GO:0005829">
    <property type="term" value="C:cytosol"/>
    <property type="evidence" value="ECO:0007669"/>
    <property type="project" value="TreeGrafter"/>
</dbReference>
<dbReference type="PANTHER" id="PTHR30621">
    <property type="entry name" value="GLUTAMINE SYNTHETASE ADENYLYLTRANSFERASE"/>
    <property type="match status" value="1"/>
</dbReference>
<evidence type="ECO:0000313" key="10">
    <source>
        <dbReference type="EMBL" id="TCK19444.1"/>
    </source>
</evidence>
<keyword evidence="5 7" id="KW-0460">Magnesium</keyword>
<keyword evidence="6 7" id="KW-0511">Multifunctional enzyme</keyword>
<dbReference type="GO" id="GO:0047388">
    <property type="term" value="F:[glutamine synthetase]-adenylyl-L-tyrosine phosphorylase activity"/>
    <property type="evidence" value="ECO:0007669"/>
    <property type="project" value="UniProtKB-EC"/>
</dbReference>
<dbReference type="GO" id="GO:0000820">
    <property type="term" value="P:regulation of glutamine family amino acid metabolic process"/>
    <property type="evidence" value="ECO:0007669"/>
    <property type="project" value="UniProtKB-UniRule"/>
</dbReference>
<feature type="domain" description="PII-uridylyltransferase/Glutamine-synthetase adenylyltransferase" evidence="9">
    <location>
        <begin position="855"/>
        <end position="942"/>
    </location>
</feature>
<dbReference type="Proteomes" id="UP000295707">
    <property type="component" value="Unassembled WGS sequence"/>
</dbReference>
<dbReference type="HAMAP" id="MF_00802">
    <property type="entry name" value="GlnE"/>
    <property type="match status" value="1"/>
</dbReference>
<feature type="region of interest" description="Adenylyl transferase" evidence="7">
    <location>
        <begin position="473"/>
        <end position="967"/>
    </location>
</feature>
<dbReference type="InterPro" id="IPR043519">
    <property type="entry name" value="NT_sf"/>
</dbReference>
<reference evidence="10 11" key="1">
    <citation type="submission" date="2019-03" db="EMBL/GenBank/DDBJ databases">
        <title>Genomic Encyclopedia of Type Strains, Phase IV (KMG-IV): sequencing the most valuable type-strain genomes for metagenomic binning, comparative biology and taxonomic classification.</title>
        <authorList>
            <person name="Goeker M."/>
        </authorList>
    </citation>
    <scope>NUCLEOTIDE SEQUENCE [LARGE SCALE GENOMIC DNA]</scope>
    <source>
        <strain evidence="10 11">DSM 19610</strain>
    </source>
</reference>
<dbReference type="EC" id="2.7.7.89" evidence="7"/>
<evidence type="ECO:0000259" key="8">
    <source>
        <dbReference type="Pfam" id="PF03710"/>
    </source>
</evidence>
<comment type="similarity">
    <text evidence="7">Belongs to the GlnE family.</text>
</comment>
<comment type="catalytic activity">
    <reaction evidence="7">
        <text>[glutamine synthetase]-O(4)-(5'-adenylyl)-L-tyrosine + phosphate = [glutamine synthetase]-L-tyrosine + ADP</text>
        <dbReference type="Rhea" id="RHEA:43716"/>
        <dbReference type="Rhea" id="RHEA-COMP:10660"/>
        <dbReference type="Rhea" id="RHEA-COMP:10661"/>
        <dbReference type="ChEBI" id="CHEBI:43474"/>
        <dbReference type="ChEBI" id="CHEBI:46858"/>
        <dbReference type="ChEBI" id="CHEBI:83624"/>
        <dbReference type="ChEBI" id="CHEBI:456216"/>
        <dbReference type="EC" id="2.7.7.89"/>
    </reaction>
</comment>
<dbReference type="FunFam" id="1.20.120.330:FF:000005">
    <property type="entry name" value="Bifunctional glutamine synthetase adenylyltransferase/adenylyl-removing enzyme"/>
    <property type="match status" value="1"/>
</dbReference>
<proteinExistence type="inferred from homology"/>
<evidence type="ECO:0000256" key="4">
    <source>
        <dbReference type="ARBA" id="ARBA00022840"/>
    </source>
</evidence>
<dbReference type="FunFam" id="3.30.460.10:FF:000009">
    <property type="entry name" value="Bifunctional glutamine synthetase adenylyltransferase/adenylyl-removing enzyme"/>
    <property type="match status" value="1"/>
</dbReference>
<dbReference type="InterPro" id="IPR023057">
    <property type="entry name" value="GlnE"/>
</dbReference>
<accession>A0A4R1HBS1</accession>
<dbReference type="EMBL" id="SMFX01000001">
    <property type="protein sequence ID" value="TCK19444.1"/>
    <property type="molecule type" value="Genomic_DNA"/>
</dbReference>
<dbReference type="Gene3D" id="3.30.460.10">
    <property type="entry name" value="Beta Polymerase, domain 2"/>
    <property type="match status" value="2"/>
</dbReference>
<dbReference type="AlphaFoldDB" id="A0A4R1HBS1"/>
<protein>
    <recommendedName>
        <fullName evidence="7">Bifunctional glutamine synthetase adenylyltransferase/adenylyl-removing enzyme</fullName>
    </recommendedName>
    <alternativeName>
        <fullName evidence="7">ATP:glutamine synthetase adenylyltransferase</fullName>
    </alternativeName>
    <alternativeName>
        <fullName evidence="7">ATase</fullName>
    </alternativeName>
    <domain>
        <recommendedName>
            <fullName evidence="7">Glutamine synthetase adenylyl-L-tyrosine phosphorylase</fullName>
            <ecNumber evidence="7">2.7.7.89</ecNumber>
        </recommendedName>
        <alternativeName>
            <fullName evidence="7">Adenylyl removase</fullName>
            <shortName evidence="7">AR</shortName>
            <shortName evidence="7">AT-N</shortName>
        </alternativeName>
    </domain>
    <domain>
        <recommendedName>
            <fullName evidence="7">Glutamine synthetase adenylyl transferase</fullName>
            <ecNumber evidence="7">2.7.7.42</ecNumber>
        </recommendedName>
        <alternativeName>
            <fullName evidence="7">Adenylyl transferase</fullName>
            <shortName evidence="7">AT</shortName>
            <shortName evidence="7">AT-C</shortName>
        </alternativeName>
    </domain>
</protein>
<sequence>MARKIKKPAQTAPWADLPEILRDLAKQRWERYSAAAEAENARQTRDPALQRCQCRLFAISEFVADLCIRRPQRVVDLLDSGDLLADSWPGVLSARVREKLEGCPDEPTLRRVLRQTRQREMLRIAWRDLAGWAPLQETLADLSDLADACIAGALERLNDWQAAETPPPLRENGRQPVSLVVLAMGKLGAHELNFSSDIDLIFTYPDARPARKRGALSPEQYFTRLGQSLIQALSNHDADGFVFRVDMRLRPYGSAGALVCSYEALEEYYQSQGREWERYAMIKARPVSGDAESQRELMELLRPFVFRRYLDFQAFDALRDLKRQIRNEVERRDQQDNIKLGPGGIREIEFIAQAFQLVHGGREPRLRQRRVLDVLPALVDLKLLPGPSAAQLESAYHFLRRSENHLQALHDSQVHHLPESETERAQLALSMDYPDWKRYVAALNGHRRRVETQFERVFDSPQHEAPDEDDPLRNLWLERCNRDEALQLLKETGYDDPEEALRRINQLRQGTAPRHLGVQGRVRFDALVPMVLGAVARQPEPACVLGRLVNVLEHIAGRTTYLALLQEHPLVLSQLVRLCAASAWIADQIARFPMLLDQLLDPRSLYTPLSRNELEVELERRFSDIEHSDLELQMDRLRQFHHAMVLRVAAADIAGAAKVMVVSDELTAIAEVVLEKVLSIARAEMRRRHGEPRCRVRGKQRPVAFAVIGYGKLGGIELGYGSDLDLVFLHDSSGSVQRTNGQKPVDNAVFFTRLGQRMIHMLETFTSVGVLYEVDMRLRPSGNSGMLVSSVEAFEDYQLNEAWTWEHQALVRARLVAGDRALEKPFGRVREKVLAACADQPDLCEQVRDMRERMRQELGSAGSGFHLKQDPGGIVDIEFMVQYLVLRWSKAHPALLGHTDTINLLKVLAREGLLKSAYAQILIEAYQQYRSVLHRLTLAEARPVIEDDRLERLRNKIVKLWRELMEE</sequence>
<keyword evidence="1 7" id="KW-0808">Transferase</keyword>
<dbReference type="GO" id="GO:0005524">
    <property type="term" value="F:ATP binding"/>
    <property type="evidence" value="ECO:0007669"/>
    <property type="project" value="UniProtKB-UniRule"/>
</dbReference>
<gene>
    <name evidence="7" type="primary">glnE</name>
    <name evidence="10" type="ORF">DFR30_2755</name>
</gene>
<keyword evidence="3 7" id="KW-0547">Nucleotide-binding</keyword>
<name>A0A4R1HBS1_9GAMM</name>
<feature type="region of interest" description="Adenylyl removase" evidence="7">
    <location>
        <begin position="1"/>
        <end position="462"/>
    </location>
</feature>
<dbReference type="Gene3D" id="1.20.120.1510">
    <property type="match status" value="1"/>
</dbReference>
<comment type="caution">
    <text evidence="10">The sequence shown here is derived from an EMBL/GenBank/DDBJ whole genome shotgun (WGS) entry which is preliminary data.</text>
</comment>
<organism evidence="10 11">
    <name type="scientific">Thiogranum longum</name>
    <dbReference type="NCBI Taxonomy" id="1537524"/>
    <lineage>
        <taxon>Bacteria</taxon>
        <taxon>Pseudomonadati</taxon>
        <taxon>Pseudomonadota</taxon>
        <taxon>Gammaproteobacteria</taxon>
        <taxon>Chromatiales</taxon>
        <taxon>Ectothiorhodospiraceae</taxon>
        <taxon>Thiogranum</taxon>
    </lineage>
</organism>
<keyword evidence="11" id="KW-1185">Reference proteome</keyword>
<dbReference type="GO" id="GO:0000287">
    <property type="term" value="F:magnesium ion binding"/>
    <property type="evidence" value="ECO:0007669"/>
    <property type="project" value="UniProtKB-UniRule"/>
</dbReference>
<evidence type="ECO:0000256" key="6">
    <source>
        <dbReference type="ARBA" id="ARBA00023268"/>
    </source>
</evidence>
<dbReference type="PANTHER" id="PTHR30621:SF0">
    <property type="entry name" value="BIFUNCTIONAL GLUTAMINE SYNTHETASE ADENYLYLTRANSFERASE_ADENYLYL-REMOVING ENZYME"/>
    <property type="match status" value="1"/>
</dbReference>
<dbReference type="SUPFAM" id="SSF81301">
    <property type="entry name" value="Nucleotidyltransferase"/>
    <property type="match status" value="2"/>
</dbReference>
<comment type="catalytic activity">
    <reaction evidence="7">
        <text>[glutamine synthetase]-L-tyrosine + ATP = [glutamine synthetase]-O(4)-(5'-adenylyl)-L-tyrosine + diphosphate</text>
        <dbReference type="Rhea" id="RHEA:18589"/>
        <dbReference type="Rhea" id="RHEA-COMP:10660"/>
        <dbReference type="Rhea" id="RHEA-COMP:10661"/>
        <dbReference type="ChEBI" id="CHEBI:30616"/>
        <dbReference type="ChEBI" id="CHEBI:33019"/>
        <dbReference type="ChEBI" id="CHEBI:46858"/>
        <dbReference type="ChEBI" id="CHEBI:83624"/>
        <dbReference type="EC" id="2.7.7.42"/>
    </reaction>
</comment>
<dbReference type="CDD" id="cd05401">
    <property type="entry name" value="NT_GlnE_GlnD_like"/>
    <property type="match status" value="2"/>
</dbReference>
<comment type="cofactor">
    <cofactor evidence="7">
        <name>Mg(2+)</name>
        <dbReference type="ChEBI" id="CHEBI:18420"/>
    </cofactor>
</comment>
<evidence type="ECO:0000256" key="2">
    <source>
        <dbReference type="ARBA" id="ARBA00022695"/>
    </source>
</evidence>
<dbReference type="GO" id="GO:0016874">
    <property type="term" value="F:ligase activity"/>
    <property type="evidence" value="ECO:0007669"/>
    <property type="project" value="UniProtKB-KW"/>
</dbReference>
<dbReference type="InterPro" id="IPR005190">
    <property type="entry name" value="GlnE_rpt_dom"/>
</dbReference>
<evidence type="ECO:0000256" key="5">
    <source>
        <dbReference type="ARBA" id="ARBA00022842"/>
    </source>
</evidence>
<feature type="domain" description="PII-uridylyltransferase/Glutamine-synthetase adenylyltransferase" evidence="9">
    <location>
        <begin position="320"/>
        <end position="458"/>
    </location>
</feature>
<feature type="domain" description="Glutamate-ammonia ligase adenylyltransferase repeated" evidence="8">
    <location>
        <begin position="573"/>
        <end position="826"/>
    </location>
</feature>
<dbReference type="Pfam" id="PF08335">
    <property type="entry name" value="GlnD_UR_UTase"/>
    <property type="match status" value="2"/>
</dbReference>
<dbReference type="GO" id="GO:0008882">
    <property type="term" value="F:[glutamate-ammonia-ligase] adenylyltransferase activity"/>
    <property type="evidence" value="ECO:0007669"/>
    <property type="project" value="UniProtKB-UniRule"/>
</dbReference>